<dbReference type="Gene3D" id="3.40.50.150">
    <property type="entry name" value="Vaccinia Virus protein VP39"/>
    <property type="match status" value="1"/>
</dbReference>
<dbReference type="KEGG" id="rha:RHA1_ro03534"/>
<proteinExistence type="predicted"/>
<evidence type="ECO:0000256" key="1">
    <source>
        <dbReference type="SAM" id="MobiDB-lite"/>
    </source>
</evidence>
<feature type="compositionally biased region" description="Low complexity" evidence="1">
    <location>
        <begin position="112"/>
        <end position="124"/>
    </location>
</feature>
<dbReference type="InterPro" id="IPR029063">
    <property type="entry name" value="SAM-dependent_MTases_sf"/>
</dbReference>
<dbReference type="SUPFAM" id="SSF53335">
    <property type="entry name" value="S-adenosyl-L-methionine-dependent methyltransferases"/>
    <property type="match status" value="1"/>
</dbReference>
<evidence type="ECO:0000313" key="3">
    <source>
        <dbReference type="Proteomes" id="UP000008710"/>
    </source>
</evidence>
<dbReference type="AlphaFoldDB" id="Q0SAU9"/>
<accession>Q0SAU9</accession>
<sequence length="289" mass="32345">MRYRISPHWEAEPGNVDGQVAHPNAAPQTPHRGRGRHSARRASDQIARPVATHRDRRRRHHRRRRLLTRRLGRAFRHRPGRADLVPDRRHHGRFSPTTPAERSSPSLKDCRPATGGSATPTSGGCRSTCPRWPRCAGNCCRTSRTSPHSPCPLDRSWMDHVDTGRAVFVSAEGLLMHLPADESLSLIGDCARRFPGGRMMFDSVPKWFSRRTQKGMRIHGDYTVPPMPFHLSAGDAADLPGQVPDLAFTREVTLPLGRGLWGSTLLRRLSELRPLRNSRPTLTLCGFAG</sequence>
<dbReference type="EMBL" id="CP000431">
    <property type="protein sequence ID" value="ABG95337.1"/>
    <property type="molecule type" value="Genomic_DNA"/>
</dbReference>
<protein>
    <recommendedName>
        <fullName evidence="4">O-methyltransferase</fullName>
    </recommendedName>
</protein>
<reference evidence="3" key="1">
    <citation type="journal article" date="2006" name="Proc. Natl. Acad. Sci. U.S.A.">
        <title>The complete genome of Rhodococcus sp. RHA1 provides insights into a catabolic powerhouse.</title>
        <authorList>
            <person name="McLeod M.P."/>
            <person name="Warren R.L."/>
            <person name="Hsiao W.W.L."/>
            <person name="Araki N."/>
            <person name="Myhre M."/>
            <person name="Fernandes C."/>
            <person name="Miyazawa D."/>
            <person name="Wong W."/>
            <person name="Lillquist A.L."/>
            <person name="Wang D."/>
            <person name="Dosanjh M."/>
            <person name="Hara H."/>
            <person name="Petrescu A."/>
            <person name="Morin R.D."/>
            <person name="Yang G."/>
            <person name="Stott J.M."/>
            <person name="Schein J.E."/>
            <person name="Shin H."/>
            <person name="Smailus D."/>
            <person name="Siddiqui A.S."/>
            <person name="Marra M.A."/>
            <person name="Jones S.J.M."/>
            <person name="Holt R."/>
            <person name="Brinkman F.S.L."/>
            <person name="Miyauchi K."/>
            <person name="Fukuda M."/>
            <person name="Davies J.E."/>
            <person name="Mohn W.W."/>
            <person name="Eltis L.D."/>
        </authorList>
    </citation>
    <scope>NUCLEOTIDE SEQUENCE [LARGE SCALE GENOMIC DNA]</scope>
    <source>
        <strain evidence="3">RHA1</strain>
    </source>
</reference>
<organism evidence="2 3">
    <name type="scientific">Rhodococcus jostii (strain RHA1)</name>
    <dbReference type="NCBI Taxonomy" id="101510"/>
    <lineage>
        <taxon>Bacteria</taxon>
        <taxon>Bacillati</taxon>
        <taxon>Actinomycetota</taxon>
        <taxon>Actinomycetes</taxon>
        <taxon>Mycobacteriales</taxon>
        <taxon>Nocardiaceae</taxon>
        <taxon>Rhodococcus</taxon>
    </lineage>
</organism>
<gene>
    <name evidence="2" type="ordered locus">RHA1_ro03534</name>
</gene>
<name>Q0SAU9_RHOJR</name>
<feature type="region of interest" description="Disordered" evidence="1">
    <location>
        <begin position="1"/>
        <end position="124"/>
    </location>
</feature>
<dbReference type="HOGENOM" id="CLU_962709_0_0_11"/>
<evidence type="ECO:0000313" key="2">
    <source>
        <dbReference type="EMBL" id="ABG95337.1"/>
    </source>
</evidence>
<feature type="compositionally biased region" description="Basic residues" evidence="1">
    <location>
        <begin position="31"/>
        <end position="40"/>
    </location>
</feature>
<evidence type="ECO:0008006" key="4">
    <source>
        <dbReference type="Google" id="ProtNLM"/>
    </source>
</evidence>
<dbReference type="Proteomes" id="UP000008710">
    <property type="component" value="Chromosome"/>
</dbReference>
<dbReference type="eggNOG" id="COG3315">
    <property type="taxonomic scope" value="Bacteria"/>
</dbReference>
<feature type="compositionally biased region" description="Basic residues" evidence="1">
    <location>
        <begin position="54"/>
        <end position="79"/>
    </location>
</feature>
<feature type="compositionally biased region" description="Polar residues" evidence="1">
    <location>
        <begin position="95"/>
        <end position="106"/>
    </location>
</feature>